<evidence type="ECO:0000313" key="3">
    <source>
        <dbReference type="EMBL" id="VDH94127.1"/>
    </source>
</evidence>
<organism evidence="3 4">
    <name type="scientific">Mytilus galloprovincialis</name>
    <name type="common">Mediterranean mussel</name>
    <dbReference type="NCBI Taxonomy" id="29158"/>
    <lineage>
        <taxon>Eukaryota</taxon>
        <taxon>Metazoa</taxon>
        <taxon>Spiralia</taxon>
        <taxon>Lophotrochozoa</taxon>
        <taxon>Mollusca</taxon>
        <taxon>Bivalvia</taxon>
        <taxon>Autobranchia</taxon>
        <taxon>Pteriomorphia</taxon>
        <taxon>Mytilida</taxon>
        <taxon>Mytiloidea</taxon>
        <taxon>Mytilidae</taxon>
        <taxon>Mytilinae</taxon>
        <taxon>Mytilus</taxon>
    </lineage>
</organism>
<sequence>MAEEVIQSIYDNPSKLAAFFGAKKNHKVLQNSGVQKPGIHKIRRWLQKQDDYSLQKPARRRFTRAKVVVSDINEQWDVDLADMQSLSKENGARYLLVAIDIFSRFARVYPLKNKTGKEVAKGLEQMFQSAQPKKIRSDAGSEFKNAYVKNLFKSRNIYHHIALNEVKANYIERLNKTLKVLIWRFLARKRTKRYTDILPKLVESYNSTPHRSINNVAPKDVNENNSADIWAYMYLKPRKQSKQSALKSLKNTINKAKTLYRYKIGQLVRLSHQRKPFTRVYNEQWTYEVFKISRRFQMQSIPLYRVVDLLGEEVLGNWYQAEIQPIDRHENALWEIQKVLKTRMINNKTQCLVKWTGYSDKFNSWVDKSEVKNL</sequence>
<reference evidence="3" key="1">
    <citation type="submission" date="2018-11" db="EMBL/GenBank/DDBJ databases">
        <authorList>
            <person name="Alioto T."/>
            <person name="Alioto T."/>
        </authorList>
    </citation>
    <scope>NUCLEOTIDE SEQUENCE</scope>
</reference>
<dbReference type="Proteomes" id="UP000596742">
    <property type="component" value="Unassembled WGS sequence"/>
</dbReference>
<dbReference type="AlphaFoldDB" id="A0A8B6BSR7"/>
<accession>A0A8B6BSR7</accession>
<name>A0A8B6BSR7_MYTGA</name>
<evidence type="ECO:0008006" key="5">
    <source>
        <dbReference type="Google" id="ProtNLM"/>
    </source>
</evidence>
<dbReference type="SUPFAM" id="SSF53098">
    <property type="entry name" value="Ribonuclease H-like"/>
    <property type="match status" value="1"/>
</dbReference>
<dbReference type="Pfam" id="PF00665">
    <property type="entry name" value="rve"/>
    <property type="match status" value="1"/>
</dbReference>
<dbReference type="OrthoDB" id="6343797at2759"/>
<dbReference type="Gene3D" id="3.30.420.10">
    <property type="entry name" value="Ribonuclease H-like superfamily/Ribonuclease H"/>
    <property type="match status" value="1"/>
</dbReference>
<dbReference type="GO" id="GO:0003676">
    <property type="term" value="F:nucleic acid binding"/>
    <property type="evidence" value="ECO:0007669"/>
    <property type="project" value="InterPro"/>
</dbReference>
<feature type="domain" description="Chromo" evidence="1">
    <location>
        <begin position="334"/>
        <end position="374"/>
    </location>
</feature>
<dbReference type="InterPro" id="IPR012337">
    <property type="entry name" value="RNaseH-like_sf"/>
</dbReference>
<dbReference type="PROSITE" id="PS50994">
    <property type="entry name" value="INTEGRASE"/>
    <property type="match status" value="1"/>
</dbReference>
<proteinExistence type="predicted"/>
<gene>
    <name evidence="3" type="ORF">MGAL_10B094271</name>
</gene>
<dbReference type="CDD" id="cd00024">
    <property type="entry name" value="CD_CSD"/>
    <property type="match status" value="1"/>
</dbReference>
<feature type="domain" description="Integrase catalytic" evidence="2">
    <location>
        <begin position="53"/>
        <end position="226"/>
    </location>
</feature>
<dbReference type="Pfam" id="PF00385">
    <property type="entry name" value="Chromo"/>
    <property type="match status" value="1"/>
</dbReference>
<dbReference type="InterPro" id="IPR023780">
    <property type="entry name" value="Chromo_domain"/>
</dbReference>
<dbReference type="SUPFAM" id="SSF54160">
    <property type="entry name" value="Chromo domain-like"/>
    <property type="match status" value="1"/>
</dbReference>
<protein>
    <recommendedName>
        <fullName evidence="5">Integrase catalytic domain-containing protein</fullName>
    </recommendedName>
</protein>
<dbReference type="GO" id="GO:0015074">
    <property type="term" value="P:DNA integration"/>
    <property type="evidence" value="ECO:0007669"/>
    <property type="project" value="InterPro"/>
</dbReference>
<dbReference type="InterPro" id="IPR000953">
    <property type="entry name" value="Chromo/chromo_shadow_dom"/>
</dbReference>
<dbReference type="PANTHER" id="PTHR46585">
    <property type="entry name" value="INTEGRASE CORE DOMAIN CONTAINING PROTEIN"/>
    <property type="match status" value="1"/>
</dbReference>
<evidence type="ECO:0000313" key="4">
    <source>
        <dbReference type="Proteomes" id="UP000596742"/>
    </source>
</evidence>
<evidence type="ECO:0000259" key="1">
    <source>
        <dbReference type="PROSITE" id="PS50013"/>
    </source>
</evidence>
<keyword evidence="4" id="KW-1185">Reference proteome</keyword>
<dbReference type="PANTHER" id="PTHR46585:SF1">
    <property type="entry name" value="CHROMO DOMAIN-CONTAINING PROTEIN"/>
    <property type="match status" value="1"/>
</dbReference>
<dbReference type="EMBL" id="UYJE01000552">
    <property type="protein sequence ID" value="VDH94127.1"/>
    <property type="molecule type" value="Genomic_DNA"/>
</dbReference>
<dbReference type="InterPro" id="IPR016197">
    <property type="entry name" value="Chromo-like_dom_sf"/>
</dbReference>
<dbReference type="PROSITE" id="PS50013">
    <property type="entry name" value="CHROMO_2"/>
    <property type="match status" value="1"/>
</dbReference>
<evidence type="ECO:0000259" key="2">
    <source>
        <dbReference type="PROSITE" id="PS50994"/>
    </source>
</evidence>
<dbReference type="InterPro" id="IPR036397">
    <property type="entry name" value="RNaseH_sf"/>
</dbReference>
<dbReference type="InterPro" id="IPR001584">
    <property type="entry name" value="Integrase_cat-core"/>
</dbReference>
<comment type="caution">
    <text evidence="3">The sequence shown here is derived from an EMBL/GenBank/DDBJ whole genome shotgun (WGS) entry which is preliminary data.</text>
</comment>
<dbReference type="Gene3D" id="2.40.50.40">
    <property type="match status" value="1"/>
</dbReference>